<keyword evidence="7" id="KW-0694">RNA-binding</keyword>
<evidence type="ECO:0000256" key="7">
    <source>
        <dbReference type="ARBA" id="ARBA00022884"/>
    </source>
</evidence>
<dbReference type="GO" id="GO:0034475">
    <property type="term" value="P:U4 snRNA 3'-end processing"/>
    <property type="evidence" value="ECO:0007669"/>
    <property type="project" value="TreeGrafter"/>
</dbReference>
<dbReference type="InterPro" id="IPR015847">
    <property type="entry name" value="ExoRNase_PH_dom2"/>
</dbReference>
<sequence length="150" mass="15832">MRDAEDRTVSVLIQQSLVPAIRLELLPKSTIDVYLLVIENDGIEGCIAAGSVAASTALANASIEMLGLVVSCAAATRTKEIWLDPTADEARSARGCLTLACVPALGLITNVWQIGKMSLDEVEKCIDACQERCLDIHAVVAEALLSAPPS</sequence>
<comment type="similarity">
    <text evidence="3">Belongs to the RNase PH family.</text>
</comment>
<gene>
    <name evidence="11" type="ORF">EW145_g7266</name>
</gene>
<dbReference type="Pfam" id="PF01138">
    <property type="entry name" value="RNase_PH"/>
    <property type="match status" value="1"/>
</dbReference>
<evidence type="ECO:0000256" key="2">
    <source>
        <dbReference type="ARBA" id="ARBA00004496"/>
    </source>
</evidence>
<feature type="domain" description="Exoribonuclease phosphorolytic" evidence="10">
    <location>
        <begin position="68"/>
        <end position="128"/>
    </location>
</feature>
<accession>A0A4S4KLT1</accession>
<dbReference type="Gene3D" id="3.30.230.70">
    <property type="entry name" value="GHMP Kinase, N-terminal domain"/>
    <property type="match status" value="1"/>
</dbReference>
<dbReference type="GO" id="GO:0016075">
    <property type="term" value="P:rRNA catabolic process"/>
    <property type="evidence" value="ECO:0007669"/>
    <property type="project" value="TreeGrafter"/>
</dbReference>
<evidence type="ECO:0000259" key="9">
    <source>
        <dbReference type="Pfam" id="PF01138"/>
    </source>
</evidence>
<dbReference type="GO" id="GO:0000177">
    <property type="term" value="C:cytoplasmic exosome (RNase complex)"/>
    <property type="evidence" value="ECO:0007669"/>
    <property type="project" value="TreeGrafter"/>
</dbReference>
<evidence type="ECO:0000256" key="4">
    <source>
        <dbReference type="ARBA" id="ARBA00022490"/>
    </source>
</evidence>
<evidence type="ECO:0000256" key="3">
    <source>
        <dbReference type="ARBA" id="ARBA00006678"/>
    </source>
</evidence>
<dbReference type="PANTHER" id="PTHR11953">
    <property type="entry name" value="EXOSOME COMPLEX COMPONENT"/>
    <property type="match status" value="1"/>
</dbReference>
<organism evidence="11 12">
    <name type="scientific">Phellinidium pouzarii</name>
    <dbReference type="NCBI Taxonomy" id="167371"/>
    <lineage>
        <taxon>Eukaryota</taxon>
        <taxon>Fungi</taxon>
        <taxon>Dikarya</taxon>
        <taxon>Basidiomycota</taxon>
        <taxon>Agaricomycotina</taxon>
        <taxon>Agaricomycetes</taxon>
        <taxon>Hymenochaetales</taxon>
        <taxon>Hymenochaetaceae</taxon>
        <taxon>Phellinidium</taxon>
    </lineage>
</organism>
<comment type="subcellular location">
    <subcellularLocation>
        <location evidence="2">Cytoplasm</location>
    </subcellularLocation>
    <subcellularLocation>
        <location evidence="1">Nucleus</location>
    </subcellularLocation>
</comment>
<dbReference type="Pfam" id="PF03725">
    <property type="entry name" value="RNase_PH_C"/>
    <property type="match status" value="1"/>
</dbReference>
<evidence type="ECO:0000256" key="6">
    <source>
        <dbReference type="ARBA" id="ARBA00022835"/>
    </source>
</evidence>
<name>A0A4S4KLT1_9AGAM</name>
<keyword evidence="4" id="KW-0963">Cytoplasm</keyword>
<feature type="domain" description="Exoribonuclease phosphorolytic" evidence="9">
    <location>
        <begin position="3"/>
        <end position="64"/>
    </location>
</feature>
<dbReference type="GO" id="GO:0000176">
    <property type="term" value="C:nuclear exosome (RNase complex)"/>
    <property type="evidence" value="ECO:0007669"/>
    <property type="project" value="TreeGrafter"/>
</dbReference>
<dbReference type="Proteomes" id="UP000308199">
    <property type="component" value="Unassembled WGS sequence"/>
</dbReference>
<keyword evidence="6" id="KW-0271">Exosome</keyword>
<dbReference type="InterPro" id="IPR001247">
    <property type="entry name" value="ExoRNase_PH_dom1"/>
</dbReference>
<proteinExistence type="inferred from homology"/>
<evidence type="ECO:0000259" key="10">
    <source>
        <dbReference type="Pfam" id="PF03725"/>
    </source>
</evidence>
<dbReference type="PANTHER" id="PTHR11953:SF2">
    <property type="entry name" value="EXOSOME COMPLEX COMPONENT MTR3"/>
    <property type="match status" value="1"/>
</dbReference>
<protein>
    <submittedName>
        <fullName evidence="11">Uncharacterized protein</fullName>
    </submittedName>
</protein>
<dbReference type="GO" id="GO:0003723">
    <property type="term" value="F:RNA binding"/>
    <property type="evidence" value="ECO:0007669"/>
    <property type="project" value="UniProtKB-KW"/>
</dbReference>
<keyword evidence="5" id="KW-0698">rRNA processing</keyword>
<dbReference type="AlphaFoldDB" id="A0A4S4KLT1"/>
<dbReference type="GO" id="GO:0071028">
    <property type="term" value="P:nuclear mRNA surveillance"/>
    <property type="evidence" value="ECO:0007669"/>
    <property type="project" value="TreeGrafter"/>
</dbReference>
<evidence type="ECO:0000313" key="12">
    <source>
        <dbReference type="Proteomes" id="UP000308199"/>
    </source>
</evidence>
<evidence type="ECO:0000313" key="11">
    <source>
        <dbReference type="EMBL" id="THG99444.1"/>
    </source>
</evidence>
<keyword evidence="8" id="KW-0539">Nucleus</keyword>
<dbReference type="SUPFAM" id="SSF55666">
    <property type="entry name" value="Ribonuclease PH domain 2-like"/>
    <property type="match status" value="1"/>
</dbReference>
<dbReference type="InterPro" id="IPR036345">
    <property type="entry name" value="ExoRNase_PH_dom2_sf"/>
</dbReference>
<dbReference type="OrthoDB" id="2504340at2759"/>
<evidence type="ECO:0000256" key="8">
    <source>
        <dbReference type="ARBA" id="ARBA00023242"/>
    </source>
</evidence>
<dbReference type="GO" id="GO:0005730">
    <property type="term" value="C:nucleolus"/>
    <property type="evidence" value="ECO:0007669"/>
    <property type="project" value="TreeGrafter"/>
</dbReference>
<dbReference type="InterPro" id="IPR020568">
    <property type="entry name" value="Ribosomal_Su5_D2-typ_SF"/>
</dbReference>
<dbReference type="GO" id="GO:0071051">
    <property type="term" value="P:poly(A)-dependent snoRNA 3'-end processing"/>
    <property type="evidence" value="ECO:0007669"/>
    <property type="project" value="TreeGrafter"/>
</dbReference>
<dbReference type="InterPro" id="IPR027408">
    <property type="entry name" value="PNPase/RNase_PH_dom_sf"/>
</dbReference>
<dbReference type="EMBL" id="SGPK01000685">
    <property type="protein sequence ID" value="THG99444.1"/>
    <property type="molecule type" value="Genomic_DNA"/>
</dbReference>
<dbReference type="GO" id="GO:0006364">
    <property type="term" value="P:rRNA processing"/>
    <property type="evidence" value="ECO:0007669"/>
    <property type="project" value="UniProtKB-KW"/>
</dbReference>
<evidence type="ECO:0000256" key="5">
    <source>
        <dbReference type="ARBA" id="ARBA00022552"/>
    </source>
</evidence>
<dbReference type="InterPro" id="IPR050080">
    <property type="entry name" value="RNase_PH"/>
</dbReference>
<dbReference type="SUPFAM" id="SSF54211">
    <property type="entry name" value="Ribosomal protein S5 domain 2-like"/>
    <property type="match status" value="1"/>
</dbReference>
<evidence type="ECO:0000256" key="1">
    <source>
        <dbReference type="ARBA" id="ARBA00004123"/>
    </source>
</evidence>
<keyword evidence="12" id="KW-1185">Reference proteome</keyword>
<comment type="caution">
    <text evidence="11">The sequence shown here is derived from an EMBL/GenBank/DDBJ whole genome shotgun (WGS) entry which is preliminary data.</text>
</comment>
<reference evidence="11 12" key="1">
    <citation type="submission" date="2019-02" db="EMBL/GenBank/DDBJ databases">
        <title>Genome sequencing of the rare red list fungi Phellinidium pouzarii.</title>
        <authorList>
            <person name="Buettner E."/>
            <person name="Kellner H."/>
        </authorList>
    </citation>
    <scope>NUCLEOTIDE SEQUENCE [LARGE SCALE GENOMIC DNA]</scope>
    <source>
        <strain evidence="11 12">DSM 108285</strain>
    </source>
</reference>